<accession>A0A081KCN9</accession>
<dbReference type="Gene3D" id="3.40.50.450">
    <property type="match status" value="1"/>
</dbReference>
<protein>
    <recommendedName>
        <fullName evidence="3">Nucleoside 2-deoxyribosyltransferase</fullName>
    </recommendedName>
</protein>
<dbReference type="SUPFAM" id="SSF52309">
    <property type="entry name" value="N-(deoxy)ribosyltransferase-like"/>
    <property type="match status" value="1"/>
</dbReference>
<gene>
    <name evidence="1" type="ORF">GV64_15285</name>
</gene>
<evidence type="ECO:0008006" key="3">
    <source>
        <dbReference type="Google" id="ProtNLM"/>
    </source>
</evidence>
<dbReference type="Proteomes" id="UP000027997">
    <property type="component" value="Unassembled WGS sequence"/>
</dbReference>
<dbReference type="STRING" id="305900.GV64_15285"/>
<keyword evidence="2" id="KW-1185">Reference proteome</keyword>
<evidence type="ECO:0000313" key="2">
    <source>
        <dbReference type="Proteomes" id="UP000027997"/>
    </source>
</evidence>
<name>A0A081KCN9_9GAMM</name>
<sequence length="184" mass="21032">MKDRVVFYGASVTSRSKTQAREIIDRAIHICELLRKHGFQCHTDVVLDDKLHSRSSASITNIPEKFLKLSTEEQVNKLKSSRVSEPQELHKEVACYYWGLDSLRNAHFCLWDLTYPSTGAGFELATALTLGKKCFCFSENTRISSTVCGYPLNSLTVANYGEKFEKKLFEFLKNSDRKYNPDMT</sequence>
<comment type="caution">
    <text evidence="1">The sequence shown here is derived from an EMBL/GenBank/DDBJ whole genome shotgun (WGS) entry which is preliminary data.</text>
</comment>
<dbReference type="EMBL" id="JOJP01000001">
    <property type="protein sequence ID" value="KEI71915.1"/>
    <property type="molecule type" value="Genomic_DNA"/>
</dbReference>
<proteinExistence type="predicted"/>
<dbReference type="RefSeq" id="WP_020583655.1">
    <property type="nucleotide sequence ID" value="NZ_JOJP01000001.1"/>
</dbReference>
<evidence type="ECO:0000313" key="1">
    <source>
        <dbReference type="EMBL" id="KEI71915.1"/>
    </source>
</evidence>
<reference evidence="1 2" key="1">
    <citation type="submission" date="2014-06" db="EMBL/GenBank/DDBJ databases">
        <title>Whole Genome Sequences of Three Symbiotic Endozoicomonas Bacteria.</title>
        <authorList>
            <person name="Neave M.J."/>
            <person name="Apprill A."/>
            <person name="Voolstra C.R."/>
        </authorList>
    </citation>
    <scope>NUCLEOTIDE SEQUENCE [LARGE SCALE GENOMIC DNA]</scope>
    <source>
        <strain evidence="1 2">DSM 22380</strain>
    </source>
</reference>
<dbReference type="AlphaFoldDB" id="A0A081KCN9"/>
<organism evidence="1 2">
    <name type="scientific">Endozoicomonas elysicola</name>
    <dbReference type="NCBI Taxonomy" id="305900"/>
    <lineage>
        <taxon>Bacteria</taxon>
        <taxon>Pseudomonadati</taxon>
        <taxon>Pseudomonadota</taxon>
        <taxon>Gammaproteobacteria</taxon>
        <taxon>Oceanospirillales</taxon>
        <taxon>Endozoicomonadaceae</taxon>
        <taxon>Endozoicomonas</taxon>
    </lineage>
</organism>